<proteinExistence type="predicted"/>
<gene>
    <name evidence="3" type="ORF">C6570_02260</name>
</gene>
<dbReference type="EMBL" id="CP027666">
    <property type="protein sequence ID" value="AVO33202.1"/>
    <property type="molecule type" value="Genomic_DNA"/>
</dbReference>
<dbReference type="PANTHER" id="PTHR30373">
    <property type="entry name" value="UPF0603 PROTEIN YGCG"/>
    <property type="match status" value="1"/>
</dbReference>
<dbReference type="RefSeq" id="WP_106701667.1">
    <property type="nucleotide sequence ID" value="NZ_CP027666.1"/>
</dbReference>
<dbReference type="PANTHER" id="PTHR30373:SF2">
    <property type="entry name" value="UPF0603 PROTEIN YGCG"/>
    <property type="match status" value="1"/>
</dbReference>
<sequence>MRLAHVLKALAAIYLIVFAALGVGAQQVQPVPPLTARVIDTSGTLKPDEIAALDAKLAALEKDKGSQLVVLMVPTTAPEDIVAYAQRVGDTWKIGRRNVGDGILLVVAVKDRRVRIAVAKTLEGAVPDIAASHIIEDAITPHFRQGQYAQGLQAGVDQIAARVRGEELPPVAAPQQQRGGGQDDSFGLLELGLLLFIALPIVNALSRGIFGRKLGALMTAAGMGGLAFVVTASIALALVAGVIALLYGLFSAAASMLPQSRSGGGGMFPPMGGGGWGGGGGFGGGGGGGFSSGGGGDFGGGGASGSW</sequence>
<protein>
    <recommendedName>
        <fullName evidence="2">TPM domain-containing protein</fullName>
    </recommendedName>
</protein>
<keyword evidence="4" id="KW-1185">Reference proteome</keyword>
<reference evidence="3 4" key="1">
    <citation type="submission" date="2018-03" db="EMBL/GenBank/DDBJ databases">
        <title>Genome sequencing of Ottowia sp.</title>
        <authorList>
            <person name="Kim S.-J."/>
            <person name="Heo J."/>
            <person name="Kwon S.-W."/>
        </authorList>
    </citation>
    <scope>NUCLEOTIDE SEQUENCE [LARGE SCALE GENOMIC DNA]</scope>
    <source>
        <strain evidence="3 4">KADR8-3</strain>
    </source>
</reference>
<dbReference type="KEGG" id="otk:C6570_02260"/>
<feature type="domain" description="TPM" evidence="2">
    <location>
        <begin position="38"/>
        <end position="161"/>
    </location>
</feature>
<dbReference type="OrthoDB" id="9810918at2"/>
<keyword evidence="1" id="KW-0472">Membrane</keyword>
<evidence type="ECO:0000256" key="1">
    <source>
        <dbReference type="SAM" id="Phobius"/>
    </source>
</evidence>
<evidence type="ECO:0000259" key="2">
    <source>
        <dbReference type="Pfam" id="PF04536"/>
    </source>
</evidence>
<feature type="transmembrane region" description="Helical" evidence="1">
    <location>
        <begin position="186"/>
        <end position="205"/>
    </location>
</feature>
<keyword evidence="1" id="KW-0812">Transmembrane</keyword>
<accession>A0A2S0MBC5</accession>
<organism evidence="3 4">
    <name type="scientific">Ottowia oryzae</name>
    <dbReference type="NCBI Taxonomy" id="2109914"/>
    <lineage>
        <taxon>Bacteria</taxon>
        <taxon>Pseudomonadati</taxon>
        <taxon>Pseudomonadota</taxon>
        <taxon>Betaproteobacteria</taxon>
        <taxon>Burkholderiales</taxon>
        <taxon>Comamonadaceae</taxon>
        <taxon>Ottowia</taxon>
    </lineage>
</organism>
<dbReference type="Proteomes" id="UP000239709">
    <property type="component" value="Chromosome"/>
</dbReference>
<dbReference type="InterPro" id="IPR007621">
    <property type="entry name" value="TPM_dom"/>
</dbReference>
<dbReference type="Pfam" id="PF04536">
    <property type="entry name" value="TPM_phosphatase"/>
    <property type="match status" value="1"/>
</dbReference>
<dbReference type="AlphaFoldDB" id="A0A2S0MBC5"/>
<name>A0A2S0MBC5_9BURK</name>
<dbReference type="Gene3D" id="3.10.310.50">
    <property type="match status" value="1"/>
</dbReference>
<evidence type="ECO:0000313" key="3">
    <source>
        <dbReference type="EMBL" id="AVO33202.1"/>
    </source>
</evidence>
<keyword evidence="1" id="KW-1133">Transmembrane helix</keyword>
<feature type="transmembrane region" description="Helical" evidence="1">
    <location>
        <begin position="226"/>
        <end position="250"/>
    </location>
</feature>
<evidence type="ECO:0000313" key="4">
    <source>
        <dbReference type="Proteomes" id="UP000239709"/>
    </source>
</evidence>